<dbReference type="AlphaFoldDB" id="A0A076LUG0"/>
<dbReference type="HOGENOM" id="CLU_3042957_0_0_6"/>
<evidence type="ECO:0000313" key="1">
    <source>
        <dbReference type="EMBL" id="AIJ10322.1"/>
    </source>
</evidence>
<proteinExistence type="predicted"/>
<reference evidence="1 2" key="1">
    <citation type="journal article" date="2012" name="PLoS ONE">
        <title>Edwardsiella comparative phylogenomics reveal the new intra/inter-species taxonomic relationships, virulence evolution and niche adaptation mechanisms.</title>
        <authorList>
            <person name="Yang M."/>
            <person name="Lv Y."/>
            <person name="Xiao J."/>
            <person name="Wu H."/>
            <person name="Zheng H."/>
            <person name="Liu Q."/>
            <person name="Zhang Y."/>
            <person name="Wang Q."/>
        </authorList>
    </citation>
    <scope>NUCLEOTIDE SEQUENCE [LARGE SCALE GENOMIC DNA]</scope>
    <source>
        <strain evidence="2">080813</strain>
    </source>
</reference>
<evidence type="ECO:0000313" key="2">
    <source>
        <dbReference type="Proteomes" id="UP000028681"/>
    </source>
</evidence>
<dbReference type="Proteomes" id="UP000028681">
    <property type="component" value="Chromosome"/>
</dbReference>
<dbReference type="KEGG" id="ete:ETEE_3913"/>
<organism evidence="1 2">
    <name type="scientific">Edwardsiella anguillarum ET080813</name>
    <dbReference type="NCBI Taxonomy" id="667120"/>
    <lineage>
        <taxon>Bacteria</taxon>
        <taxon>Pseudomonadati</taxon>
        <taxon>Pseudomonadota</taxon>
        <taxon>Gammaproteobacteria</taxon>
        <taxon>Enterobacterales</taxon>
        <taxon>Hafniaceae</taxon>
        <taxon>Edwardsiella</taxon>
    </lineage>
</organism>
<sequence>MNDNVYQYRLQSFFASDDKNRAQPASHGANCLITEQIIRIGGASDWAGRQCTLH</sequence>
<accession>A0A076LUG0</accession>
<name>A0A076LUG0_9GAMM</name>
<gene>
    <name evidence="1" type="ORF">ETEE_3913</name>
</gene>
<protein>
    <submittedName>
        <fullName evidence="1">Uncharacterized protein</fullName>
    </submittedName>
</protein>
<dbReference type="EMBL" id="CP006664">
    <property type="protein sequence ID" value="AIJ10322.1"/>
    <property type="molecule type" value="Genomic_DNA"/>
</dbReference>